<evidence type="ECO:0000313" key="1">
    <source>
        <dbReference type="EMBL" id="KAJ3543508.1"/>
    </source>
</evidence>
<gene>
    <name evidence="1" type="ORF">NM688_g5846</name>
</gene>
<accession>A0ACC1SNR0</accession>
<protein>
    <submittedName>
        <fullName evidence="1">Uncharacterized protein</fullName>
    </submittedName>
</protein>
<comment type="caution">
    <text evidence="1">The sequence shown here is derived from an EMBL/GenBank/DDBJ whole genome shotgun (WGS) entry which is preliminary data.</text>
</comment>
<reference evidence="1" key="1">
    <citation type="submission" date="2022-07" db="EMBL/GenBank/DDBJ databases">
        <title>Genome Sequence of Phlebia brevispora.</title>
        <authorList>
            <person name="Buettner E."/>
        </authorList>
    </citation>
    <scope>NUCLEOTIDE SEQUENCE</scope>
    <source>
        <strain evidence="1">MPL23</strain>
    </source>
</reference>
<evidence type="ECO:0000313" key="2">
    <source>
        <dbReference type="Proteomes" id="UP001148662"/>
    </source>
</evidence>
<proteinExistence type="predicted"/>
<name>A0ACC1SNR0_9APHY</name>
<dbReference type="Proteomes" id="UP001148662">
    <property type="component" value="Unassembled WGS sequence"/>
</dbReference>
<dbReference type="EMBL" id="JANHOG010001124">
    <property type="protein sequence ID" value="KAJ3543508.1"/>
    <property type="molecule type" value="Genomic_DNA"/>
</dbReference>
<keyword evidence="2" id="KW-1185">Reference proteome</keyword>
<sequence length="598" mass="63680">MNSKLPVVLCVALHAILVLIYSTILASYKAGTFNRPLSLSQETTRTAITVISPSFTIAYCAILVLITQRITLNEFLKRPQTLSAIHDKSSAWLGLGSSLLALTNQGKLVTDLPGISMITAYLLLLFIVHTTLPGLFSVTTQDMTVIATHPTVLARQPNVTSMLGLGVQLNDLCSILTVHDVLNTTAVGVSDNMVYDIIPLTANATGSAQVNAVTFSVDCASLPDASLTAFYPDGDGLSASDSGSSGPAYNFRFGGDRYLFTVSPMAPGSLHVAGLNLDGEHGPSTLIVASTVPIVDSAGTNATVVNINPQWQQGSETDPVSSIYVVGCNFSSRNSTMNINAQSQIVDYTPPVPTAMTWHDWTDPGVSADPLLTDTLQLFADSAPPSTASYEQDDINVFNATFQTSIQVEESLVDQFIIANAFLTGNASQYFQSITAGELNWSLGRAYAAVLWYCNTAGPSLTYPAGENQLVQGAVSISSLILQSQVTINTISLFAGLAASCALLVVAVTLLAKSGSFTHHIDDHNVSGLLPVLWLLSDEPRLATVKEPNLDALRAAGMYEVSTIEELQRRVGTGKDGNRSEEHELWYPLSEASQSPVL</sequence>
<organism evidence="1 2">
    <name type="scientific">Phlebia brevispora</name>
    <dbReference type="NCBI Taxonomy" id="194682"/>
    <lineage>
        <taxon>Eukaryota</taxon>
        <taxon>Fungi</taxon>
        <taxon>Dikarya</taxon>
        <taxon>Basidiomycota</taxon>
        <taxon>Agaricomycotina</taxon>
        <taxon>Agaricomycetes</taxon>
        <taxon>Polyporales</taxon>
        <taxon>Meruliaceae</taxon>
        <taxon>Phlebia</taxon>
    </lineage>
</organism>